<dbReference type="GeneID" id="89979489"/>
<organism evidence="1 2">
    <name type="scientific">Exophiala bonariae</name>
    <dbReference type="NCBI Taxonomy" id="1690606"/>
    <lineage>
        <taxon>Eukaryota</taxon>
        <taxon>Fungi</taxon>
        <taxon>Dikarya</taxon>
        <taxon>Ascomycota</taxon>
        <taxon>Pezizomycotina</taxon>
        <taxon>Eurotiomycetes</taxon>
        <taxon>Chaetothyriomycetidae</taxon>
        <taxon>Chaetothyriales</taxon>
        <taxon>Herpotrichiellaceae</taxon>
        <taxon>Exophiala</taxon>
    </lineage>
</organism>
<evidence type="ECO:0000313" key="2">
    <source>
        <dbReference type="Proteomes" id="UP001358417"/>
    </source>
</evidence>
<comment type="caution">
    <text evidence="1">The sequence shown here is derived from an EMBL/GenBank/DDBJ whole genome shotgun (WGS) entry which is preliminary data.</text>
</comment>
<keyword evidence="2" id="KW-1185">Reference proteome</keyword>
<sequence>MGRVNHIAKFLQEKKSVSIVMEFELLYLRTLKSQKLNTIRNITYNVSSARHYSIFDFLELYSFAQLFSKYAPTFDQLDSVTFEYYPCYCHTHFKPQLHGDDLEDHLRDIWNGMTCDAKWRKLEEWFGGDRSTQSPRCWVSQRNIYTEFPQFVTMGMMRLFGLALLLKNVSVSRLPIPEVVIRDFKHTAFEETYNDSLDQSSCIYDDQIDGEE</sequence>
<reference evidence="1 2" key="1">
    <citation type="submission" date="2023-08" db="EMBL/GenBank/DDBJ databases">
        <title>Black Yeasts Isolated from many extreme environments.</title>
        <authorList>
            <person name="Coleine C."/>
            <person name="Stajich J.E."/>
            <person name="Selbmann L."/>
        </authorList>
    </citation>
    <scope>NUCLEOTIDE SEQUENCE [LARGE SCALE GENOMIC DNA]</scope>
    <source>
        <strain evidence="1 2">CCFEE 5792</strain>
    </source>
</reference>
<dbReference type="RefSeq" id="XP_064700004.1">
    <property type="nucleotide sequence ID" value="XM_064854868.1"/>
</dbReference>
<accession>A0AAV9MVI4</accession>
<dbReference type="Proteomes" id="UP001358417">
    <property type="component" value="Unassembled WGS sequence"/>
</dbReference>
<evidence type="ECO:0000313" key="1">
    <source>
        <dbReference type="EMBL" id="KAK5043621.1"/>
    </source>
</evidence>
<proteinExistence type="predicted"/>
<dbReference type="EMBL" id="JAVRRD010000054">
    <property type="protein sequence ID" value="KAK5043621.1"/>
    <property type="molecule type" value="Genomic_DNA"/>
</dbReference>
<dbReference type="AlphaFoldDB" id="A0AAV9MVI4"/>
<protein>
    <submittedName>
        <fullName evidence="1">Uncharacterized protein</fullName>
    </submittedName>
</protein>
<name>A0AAV9MVI4_9EURO</name>
<gene>
    <name evidence="1" type="ORF">LTR84_011335</name>
</gene>